<keyword evidence="7" id="KW-0449">Lipoprotein</keyword>
<dbReference type="AlphaFoldDB" id="A0A081DAX8"/>
<dbReference type="InterPro" id="IPR006664">
    <property type="entry name" value="OMP_bac"/>
</dbReference>
<dbReference type="CDD" id="cd07185">
    <property type="entry name" value="OmpA_C-like"/>
    <property type="match status" value="1"/>
</dbReference>
<accession>A0A081DAX8</accession>
<dbReference type="InterPro" id="IPR036737">
    <property type="entry name" value="OmpA-like_sf"/>
</dbReference>
<evidence type="ECO:0000256" key="4">
    <source>
        <dbReference type="PROSITE-ProRule" id="PRU00473"/>
    </source>
</evidence>
<keyword evidence="2 4" id="KW-0472">Membrane</keyword>
<evidence type="ECO:0000313" key="8">
    <source>
        <dbReference type="Proteomes" id="UP000028980"/>
    </source>
</evidence>
<dbReference type="SUPFAM" id="SSF49478">
    <property type="entry name" value="Cna protein B-type domain"/>
    <property type="match status" value="1"/>
</dbReference>
<dbReference type="Pfam" id="PF00691">
    <property type="entry name" value="OmpA"/>
    <property type="match status" value="1"/>
</dbReference>
<dbReference type="EMBL" id="BBLG01000003">
    <property type="protein sequence ID" value="GAK76074.1"/>
    <property type="molecule type" value="Genomic_DNA"/>
</dbReference>
<name>A0A081DAX8_NONUL</name>
<evidence type="ECO:0000256" key="5">
    <source>
        <dbReference type="SAM" id="SignalP"/>
    </source>
</evidence>
<evidence type="ECO:0000256" key="3">
    <source>
        <dbReference type="ARBA" id="ARBA00023237"/>
    </source>
</evidence>
<dbReference type="PROSITE" id="PS51123">
    <property type="entry name" value="OMPA_2"/>
    <property type="match status" value="1"/>
</dbReference>
<dbReference type="PANTHER" id="PTHR30329">
    <property type="entry name" value="STATOR ELEMENT OF FLAGELLAR MOTOR COMPLEX"/>
    <property type="match status" value="1"/>
</dbReference>
<organism evidence="7 8">
    <name type="scientific">Nonlabens ulvanivorans</name>
    <name type="common">Persicivirga ulvanivorans</name>
    <dbReference type="NCBI Taxonomy" id="906888"/>
    <lineage>
        <taxon>Bacteria</taxon>
        <taxon>Pseudomonadati</taxon>
        <taxon>Bacteroidota</taxon>
        <taxon>Flavobacteriia</taxon>
        <taxon>Flavobacteriales</taxon>
        <taxon>Flavobacteriaceae</taxon>
        <taxon>Nonlabens</taxon>
    </lineage>
</organism>
<keyword evidence="3" id="KW-0998">Cell outer membrane</keyword>
<dbReference type="Proteomes" id="UP000028980">
    <property type="component" value="Unassembled WGS sequence"/>
</dbReference>
<protein>
    <submittedName>
        <fullName evidence="7">Outer membrane lipoprotein omp16</fullName>
    </submittedName>
</protein>
<dbReference type="SUPFAM" id="SSF103088">
    <property type="entry name" value="OmpA-like"/>
    <property type="match status" value="1"/>
</dbReference>
<dbReference type="InterPro" id="IPR006665">
    <property type="entry name" value="OmpA-like"/>
</dbReference>
<gene>
    <name evidence="7" type="ORF">JCM19296_1671</name>
</gene>
<feature type="domain" description="OmpA-like" evidence="6">
    <location>
        <begin position="449"/>
        <end position="571"/>
    </location>
</feature>
<comment type="subcellular location">
    <subcellularLocation>
        <location evidence="1">Cell outer membrane</location>
    </subcellularLocation>
</comment>
<sequence>MKFYKPLLILLILLQGIISWSQVNHATDNYLQISPRIGYDFPSYHNNTPYIDYNGGLEAGISVDYYWNWIGVGIDVDYIKNSPETTYPTDGLIDFDGSAFNSFNVTEDGITRLFYGIGPNFQYRNANRNFSAEFNSRVGLASIKGGRVSHEGSTANSTNVPLNFHAGYDVGSALTFKLQTRLTYFFNSSWGIHAGAYYMRHLNVTESVESGISTGYHEFNDDQGALFLTQRSYRQREEPCDCDISSVGVFAGITFKINKHDKEDCQVCDKYNLTVTARDKFTKELLPDTEVVLKDTEGNIVQTGTSNSYGAVVFNDIKKDDYTIEGKLYDVNLEGTTAVKNEFKANETLQKEIVYSDLNFILKGNAVVCNTTTALDGVSVILNNLTDAEQKNTITNIQGEFVFNVKQKATYSLRGKKANYFSQTETISTENYDRSTTLFVKLEVCLEEADCGKAIALKNILYDLDKYYIRADAEPELNRLVQFMKDNPGIHIEISSHTDSRGSYAYNKTLSQNRASAARDYIASQGIDANRVVGIGYGETRLLNRCADGIECSAAEHQINRRTEMKVICPE</sequence>
<reference evidence="7 8" key="1">
    <citation type="journal article" date="2014" name="Genome Announc.">
        <title>Draft Genome Sequences of Marine Flavobacterium Nonlabens Strains NR17, NR24, NR27, NR32, NR33, and Ara13.</title>
        <authorList>
            <person name="Nakanishi M."/>
            <person name="Meirelles P."/>
            <person name="Suzuki R."/>
            <person name="Takatani N."/>
            <person name="Mino S."/>
            <person name="Suda W."/>
            <person name="Oshima K."/>
            <person name="Hattori M."/>
            <person name="Ohkuma M."/>
            <person name="Hosokawa M."/>
            <person name="Miyashita K."/>
            <person name="Thompson F.L."/>
            <person name="Niwa A."/>
            <person name="Sawabe T."/>
            <person name="Sawabe T."/>
        </authorList>
    </citation>
    <scope>NUCLEOTIDE SEQUENCE [LARGE SCALE GENOMIC DNA]</scope>
    <source>
        <strain evidence="8">JCM19296</strain>
    </source>
</reference>
<proteinExistence type="predicted"/>
<evidence type="ECO:0000256" key="1">
    <source>
        <dbReference type="ARBA" id="ARBA00004442"/>
    </source>
</evidence>
<feature type="chain" id="PRO_5001756544" evidence="5">
    <location>
        <begin position="27"/>
        <end position="571"/>
    </location>
</feature>
<comment type="caution">
    <text evidence="7">The sequence shown here is derived from an EMBL/GenBank/DDBJ whole genome shotgun (WGS) entry which is preliminary data.</text>
</comment>
<evidence type="ECO:0000259" key="6">
    <source>
        <dbReference type="PROSITE" id="PS51123"/>
    </source>
</evidence>
<dbReference type="Gene3D" id="3.30.1330.60">
    <property type="entry name" value="OmpA-like domain"/>
    <property type="match status" value="1"/>
</dbReference>
<feature type="signal peptide" evidence="5">
    <location>
        <begin position="1"/>
        <end position="26"/>
    </location>
</feature>
<dbReference type="PRINTS" id="PR01021">
    <property type="entry name" value="OMPADOMAIN"/>
</dbReference>
<dbReference type="InterPro" id="IPR050330">
    <property type="entry name" value="Bact_OuterMem_StrucFunc"/>
</dbReference>
<keyword evidence="5" id="KW-0732">Signal</keyword>
<evidence type="ECO:0000256" key="2">
    <source>
        <dbReference type="ARBA" id="ARBA00023136"/>
    </source>
</evidence>
<dbReference type="GO" id="GO:0009279">
    <property type="term" value="C:cell outer membrane"/>
    <property type="evidence" value="ECO:0007669"/>
    <property type="project" value="UniProtKB-SubCell"/>
</dbReference>
<evidence type="ECO:0000313" key="7">
    <source>
        <dbReference type="EMBL" id="GAK76074.1"/>
    </source>
</evidence>
<dbReference type="PANTHER" id="PTHR30329:SF21">
    <property type="entry name" value="LIPOPROTEIN YIAD-RELATED"/>
    <property type="match status" value="1"/>
</dbReference>